<evidence type="ECO:0008006" key="4">
    <source>
        <dbReference type="Google" id="ProtNLM"/>
    </source>
</evidence>
<dbReference type="RefSeq" id="WP_153068623.1">
    <property type="nucleotide sequence ID" value="NZ_JBFAUK010000005.1"/>
</dbReference>
<dbReference type="EMBL" id="JBFAUK010000005">
    <property type="protein sequence ID" value="MEV5506605.1"/>
    <property type="molecule type" value="Genomic_DNA"/>
</dbReference>
<reference evidence="2 3" key="1">
    <citation type="submission" date="2024-06" db="EMBL/GenBank/DDBJ databases">
        <title>The Natural Products Discovery Center: Release of the First 8490 Sequenced Strains for Exploring Actinobacteria Biosynthetic Diversity.</title>
        <authorList>
            <person name="Kalkreuter E."/>
            <person name="Kautsar S.A."/>
            <person name="Yang D."/>
            <person name="Bader C.D."/>
            <person name="Teijaro C.N."/>
            <person name="Fluegel L."/>
            <person name="Davis C.M."/>
            <person name="Simpson J.R."/>
            <person name="Lauterbach L."/>
            <person name="Steele A.D."/>
            <person name="Gui C."/>
            <person name="Meng S."/>
            <person name="Li G."/>
            <person name="Viehrig K."/>
            <person name="Ye F."/>
            <person name="Su P."/>
            <person name="Kiefer A.F."/>
            <person name="Nichols A."/>
            <person name="Cepeda A.J."/>
            <person name="Yan W."/>
            <person name="Fan B."/>
            <person name="Jiang Y."/>
            <person name="Adhikari A."/>
            <person name="Zheng C.-J."/>
            <person name="Schuster L."/>
            <person name="Cowan T.M."/>
            <person name="Smanski M.J."/>
            <person name="Chevrette M.G."/>
            <person name="De Carvalho L.P.S."/>
            <person name="Shen B."/>
        </authorList>
    </citation>
    <scope>NUCLEOTIDE SEQUENCE [LARGE SCALE GENOMIC DNA]</scope>
    <source>
        <strain evidence="2 3">NPDC052347</strain>
    </source>
</reference>
<dbReference type="Proteomes" id="UP001552594">
    <property type="component" value="Unassembled WGS sequence"/>
</dbReference>
<feature type="signal peptide" evidence="1">
    <location>
        <begin position="1"/>
        <end position="31"/>
    </location>
</feature>
<feature type="chain" id="PRO_5046122074" description="Secreted protein" evidence="1">
    <location>
        <begin position="32"/>
        <end position="151"/>
    </location>
</feature>
<keyword evidence="1" id="KW-0732">Signal</keyword>
<proteinExistence type="predicted"/>
<sequence length="151" mass="15942">MSMLKRTGTFLATALAAATVCTAPTLASAHAATPAVTSRVLAGSPSRGAEARLAAVTETCNSLNNGKLCLKVNGSTVGVSYHKTSGGHITARFKYTFRGEDHWDNGWFTQYPNETKSFAWDNQSLGCGDIIGQLVVDGERTYSTPPINPCG</sequence>
<keyword evidence="3" id="KW-1185">Reference proteome</keyword>
<accession>A0ABV3JYC1</accession>
<name>A0ABV3JYC1_STRON</name>
<evidence type="ECO:0000313" key="2">
    <source>
        <dbReference type="EMBL" id="MEV5506605.1"/>
    </source>
</evidence>
<comment type="caution">
    <text evidence="2">The sequence shown here is derived from an EMBL/GenBank/DDBJ whole genome shotgun (WGS) entry which is preliminary data.</text>
</comment>
<gene>
    <name evidence="2" type="ORF">AB0L16_09010</name>
</gene>
<organism evidence="2 3">
    <name type="scientific">Streptomyces orinoci</name>
    <name type="common">Streptoverticillium orinoci</name>
    <dbReference type="NCBI Taxonomy" id="67339"/>
    <lineage>
        <taxon>Bacteria</taxon>
        <taxon>Bacillati</taxon>
        <taxon>Actinomycetota</taxon>
        <taxon>Actinomycetes</taxon>
        <taxon>Kitasatosporales</taxon>
        <taxon>Streptomycetaceae</taxon>
        <taxon>Streptomyces</taxon>
    </lineage>
</organism>
<evidence type="ECO:0000313" key="3">
    <source>
        <dbReference type="Proteomes" id="UP001552594"/>
    </source>
</evidence>
<evidence type="ECO:0000256" key="1">
    <source>
        <dbReference type="SAM" id="SignalP"/>
    </source>
</evidence>
<protein>
    <recommendedName>
        <fullName evidence="4">Secreted protein</fullName>
    </recommendedName>
</protein>